<dbReference type="AlphaFoldDB" id="A0A316VMN0"/>
<dbReference type="Proteomes" id="UP000245771">
    <property type="component" value="Unassembled WGS sequence"/>
</dbReference>
<proteinExistence type="predicted"/>
<dbReference type="InParanoid" id="A0A316VMN0"/>
<dbReference type="GeneID" id="37023902"/>
<evidence type="ECO:0008006" key="4">
    <source>
        <dbReference type="Google" id="ProtNLM"/>
    </source>
</evidence>
<keyword evidence="1" id="KW-0732">Signal</keyword>
<keyword evidence="3" id="KW-1185">Reference proteome</keyword>
<evidence type="ECO:0000256" key="1">
    <source>
        <dbReference type="SAM" id="SignalP"/>
    </source>
</evidence>
<dbReference type="OrthoDB" id="3415996at2759"/>
<dbReference type="PROSITE" id="PS51257">
    <property type="entry name" value="PROKAR_LIPOPROTEIN"/>
    <property type="match status" value="1"/>
</dbReference>
<evidence type="ECO:0000313" key="2">
    <source>
        <dbReference type="EMBL" id="PWN38570.1"/>
    </source>
</evidence>
<feature type="signal peptide" evidence="1">
    <location>
        <begin position="1"/>
        <end position="22"/>
    </location>
</feature>
<organism evidence="2 3">
    <name type="scientific">Meira miltonrushii</name>
    <dbReference type="NCBI Taxonomy" id="1280837"/>
    <lineage>
        <taxon>Eukaryota</taxon>
        <taxon>Fungi</taxon>
        <taxon>Dikarya</taxon>
        <taxon>Basidiomycota</taxon>
        <taxon>Ustilaginomycotina</taxon>
        <taxon>Exobasidiomycetes</taxon>
        <taxon>Exobasidiales</taxon>
        <taxon>Brachybasidiaceae</taxon>
        <taxon>Meira</taxon>
    </lineage>
</organism>
<sequence length="204" mass="22854">MMIKFSPLSVLAIGFSASFTACSPILLQRRASVTCTTKYSGYLYSTVIENVTDTSVSSQRGHRIGINNDNYFIHDDVGDKFLFDECESDGWNSSPRQFGQLKYVPQGEFRAVTADTTTQGSGYPLSMQNASSVADDMLDRQWFYAYWKNDKQGGPYVTVHVKGNPNDDDDEFDLPYSAYYNGINTATKKDTGHVYTLFDVEILS</sequence>
<feature type="chain" id="PRO_5016456292" description="Ricin B lectin domain-containing protein" evidence="1">
    <location>
        <begin position="23"/>
        <end position="204"/>
    </location>
</feature>
<dbReference type="EMBL" id="KZ819602">
    <property type="protein sequence ID" value="PWN38570.1"/>
    <property type="molecule type" value="Genomic_DNA"/>
</dbReference>
<dbReference type="RefSeq" id="XP_025358872.1">
    <property type="nucleotide sequence ID" value="XM_025502121.1"/>
</dbReference>
<name>A0A316VMN0_9BASI</name>
<gene>
    <name evidence="2" type="ORF">FA14DRAFT_27912</name>
</gene>
<accession>A0A316VMN0</accession>
<evidence type="ECO:0000313" key="3">
    <source>
        <dbReference type="Proteomes" id="UP000245771"/>
    </source>
</evidence>
<protein>
    <recommendedName>
        <fullName evidence="4">Ricin B lectin domain-containing protein</fullName>
    </recommendedName>
</protein>
<reference evidence="2 3" key="1">
    <citation type="journal article" date="2018" name="Mol. Biol. Evol.">
        <title>Broad Genomic Sampling Reveals a Smut Pathogenic Ancestry of the Fungal Clade Ustilaginomycotina.</title>
        <authorList>
            <person name="Kijpornyongpan T."/>
            <person name="Mondo S.J."/>
            <person name="Barry K."/>
            <person name="Sandor L."/>
            <person name="Lee J."/>
            <person name="Lipzen A."/>
            <person name="Pangilinan J."/>
            <person name="LaButti K."/>
            <person name="Hainaut M."/>
            <person name="Henrissat B."/>
            <person name="Grigoriev I.V."/>
            <person name="Spatafora J.W."/>
            <person name="Aime M.C."/>
        </authorList>
    </citation>
    <scope>NUCLEOTIDE SEQUENCE [LARGE SCALE GENOMIC DNA]</scope>
    <source>
        <strain evidence="2 3">MCA 3882</strain>
    </source>
</reference>